<keyword evidence="1" id="KW-0175">Coiled coil</keyword>
<comment type="caution">
    <text evidence="3">The sequence shown here is derived from an EMBL/GenBank/DDBJ whole genome shotgun (WGS) entry which is preliminary data.</text>
</comment>
<keyword evidence="4" id="KW-1185">Reference proteome</keyword>
<reference evidence="3" key="1">
    <citation type="journal article" date="2023" name="Mol. Phylogenet. Evol.">
        <title>Genome-scale phylogeny and comparative genomics of the fungal order Sordariales.</title>
        <authorList>
            <person name="Hensen N."/>
            <person name="Bonometti L."/>
            <person name="Westerberg I."/>
            <person name="Brannstrom I.O."/>
            <person name="Guillou S."/>
            <person name="Cros-Aarteil S."/>
            <person name="Calhoun S."/>
            <person name="Haridas S."/>
            <person name="Kuo A."/>
            <person name="Mondo S."/>
            <person name="Pangilinan J."/>
            <person name="Riley R."/>
            <person name="LaButti K."/>
            <person name="Andreopoulos B."/>
            <person name="Lipzen A."/>
            <person name="Chen C."/>
            <person name="Yan M."/>
            <person name="Daum C."/>
            <person name="Ng V."/>
            <person name="Clum A."/>
            <person name="Steindorff A."/>
            <person name="Ohm R.A."/>
            <person name="Martin F."/>
            <person name="Silar P."/>
            <person name="Natvig D.O."/>
            <person name="Lalanne C."/>
            <person name="Gautier V."/>
            <person name="Ament-Velasquez S.L."/>
            <person name="Kruys A."/>
            <person name="Hutchinson M.I."/>
            <person name="Powell A.J."/>
            <person name="Barry K."/>
            <person name="Miller A.N."/>
            <person name="Grigoriev I.V."/>
            <person name="Debuchy R."/>
            <person name="Gladieux P."/>
            <person name="Hiltunen Thoren M."/>
            <person name="Johannesson H."/>
        </authorList>
    </citation>
    <scope>NUCLEOTIDE SEQUENCE</scope>
    <source>
        <strain evidence="3">CBS 333.67</strain>
    </source>
</reference>
<reference evidence="3" key="2">
    <citation type="submission" date="2023-06" db="EMBL/GenBank/DDBJ databases">
        <authorList>
            <consortium name="Lawrence Berkeley National Laboratory"/>
            <person name="Mondo S.J."/>
            <person name="Hensen N."/>
            <person name="Bonometti L."/>
            <person name="Westerberg I."/>
            <person name="Brannstrom I.O."/>
            <person name="Guillou S."/>
            <person name="Cros-Aarteil S."/>
            <person name="Calhoun S."/>
            <person name="Haridas S."/>
            <person name="Kuo A."/>
            <person name="Pangilinan J."/>
            <person name="Riley R."/>
            <person name="Labutti K."/>
            <person name="Andreopoulos B."/>
            <person name="Lipzen A."/>
            <person name="Chen C."/>
            <person name="Yanf M."/>
            <person name="Daum C."/>
            <person name="Ng V."/>
            <person name="Clum A."/>
            <person name="Steindorff A."/>
            <person name="Ohm R."/>
            <person name="Martin F."/>
            <person name="Silar P."/>
            <person name="Natvig D."/>
            <person name="Lalanne C."/>
            <person name="Gautier V."/>
            <person name="Ament-Velasquez S.L."/>
            <person name="Kruys A."/>
            <person name="Hutchinson M.I."/>
            <person name="Powell A.J."/>
            <person name="Barry K."/>
            <person name="Miller A.N."/>
            <person name="Grigoriev I.V."/>
            <person name="Debuchy R."/>
            <person name="Gladieux P."/>
            <person name="Thoren M.H."/>
            <person name="Johannesson H."/>
        </authorList>
    </citation>
    <scope>NUCLEOTIDE SEQUENCE</scope>
    <source>
        <strain evidence="3">CBS 333.67</strain>
    </source>
</reference>
<accession>A0AAJ0GQ00</accession>
<feature type="coiled-coil region" evidence="1">
    <location>
        <begin position="143"/>
        <end position="215"/>
    </location>
</feature>
<dbReference type="RefSeq" id="XP_062719798.1">
    <property type="nucleotide sequence ID" value="XM_062865008.1"/>
</dbReference>
<feature type="region of interest" description="Disordered" evidence="2">
    <location>
        <begin position="328"/>
        <end position="377"/>
    </location>
</feature>
<feature type="region of interest" description="Disordered" evidence="2">
    <location>
        <begin position="234"/>
        <end position="299"/>
    </location>
</feature>
<dbReference type="GeneID" id="87883837"/>
<feature type="region of interest" description="Disordered" evidence="2">
    <location>
        <begin position="1"/>
        <end position="28"/>
    </location>
</feature>
<feature type="compositionally biased region" description="Basic and acidic residues" evidence="2">
    <location>
        <begin position="352"/>
        <end position="373"/>
    </location>
</feature>
<evidence type="ECO:0000313" key="3">
    <source>
        <dbReference type="EMBL" id="KAK3304018.1"/>
    </source>
</evidence>
<sequence length="656" mass="73040">MAFGYPPPPQPLPYGPPPAGVFPGAPFAGSPFPPAPTPSFLPGSTTQAFMEAAQGVRLDPLEPGIHAAQKTHREQIQKGQARMWGLRCGLYRQPALSRDFLVSFDYDMTELVRSSVKLSEANESLARDFRALESAVNNVLPGTASAEGKIQSLQAELQNWKQRCERSEKAMSSVVRRSDEDRKTIQQLRETEAQLREAEEAKKILQEQVSNKRYLWMQIHTAPEERAALLEELRRPPTGPMAGRRAATTTTTTSATSAAAARPVAAERPGHTRPKTAQPAAAERPGNNRPKTAQPPSNAMPASYWNYGPPWFRGGYVQHYGPPPFFPLPANNPPLQRKKSVADTSGSSLDLHPGDRFNTDGKGSPKERKRDTPRAVLSDPETVKWADEFNTLFSMIRGFCVQYFQQLPPVEGDLKARLQKQTDGYLWGFISNLAAHDQEASRGKYVLRLLNSPGARTYFLQRLIFQYVFTAMMSVQAWADYSTDCGDKLRATERELDAIDASKPHERQALIERRAKLIREIVESPEATKYRSNKITQHASRLKDILAVFLPSDMDSKAAKDGVVYDISVIASTAWDVSAKVLQAPITFVFTFNDVNSLFMTEMHEALDCSTDPRQLQAEKCRVKLCVTPAITLRKDQGSTIHAKNILKASVLVMKY</sequence>
<dbReference type="Proteomes" id="UP001273166">
    <property type="component" value="Unassembled WGS sequence"/>
</dbReference>
<dbReference type="EMBL" id="JAUDZG010000005">
    <property type="protein sequence ID" value="KAK3304018.1"/>
    <property type="molecule type" value="Genomic_DNA"/>
</dbReference>
<evidence type="ECO:0000313" key="4">
    <source>
        <dbReference type="Proteomes" id="UP001273166"/>
    </source>
</evidence>
<feature type="compositionally biased region" description="Low complexity" evidence="2">
    <location>
        <begin position="246"/>
        <end position="261"/>
    </location>
</feature>
<feature type="compositionally biased region" description="Pro residues" evidence="2">
    <location>
        <begin position="1"/>
        <end position="20"/>
    </location>
</feature>
<evidence type="ECO:0000256" key="2">
    <source>
        <dbReference type="SAM" id="MobiDB-lite"/>
    </source>
</evidence>
<organism evidence="3 4">
    <name type="scientific">Chaetomium strumarium</name>
    <dbReference type="NCBI Taxonomy" id="1170767"/>
    <lineage>
        <taxon>Eukaryota</taxon>
        <taxon>Fungi</taxon>
        <taxon>Dikarya</taxon>
        <taxon>Ascomycota</taxon>
        <taxon>Pezizomycotina</taxon>
        <taxon>Sordariomycetes</taxon>
        <taxon>Sordariomycetidae</taxon>
        <taxon>Sordariales</taxon>
        <taxon>Chaetomiaceae</taxon>
        <taxon>Chaetomium</taxon>
    </lineage>
</organism>
<dbReference type="AlphaFoldDB" id="A0AAJ0GQ00"/>
<protein>
    <submittedName>
        <fullName evidence="3">Uncharacterized protein</fullName>
    </submittedName>
</protein>
<gene>
    <name evidence="3" type="ORF">B0T15DRAFT_399437</name>
</gene>
<evidence type="ECO:0000256" key="1">
    <source>
        <dbReference type="SAM" id="Coils"/>
    </source>
</evidence>
<name>A0AAJ0GQ00_9PEZI</name>
<proteinExistence type="predicted"/>